<gene>
    <name evidence="3" type="ORF">CNECB9_2040010</name>
</gene>
<dbReference type="EMBL" id="FMSH01000118">
    <property type="protein sequence ID" value="SCU74824.1"/>
    <property type="molecule type" value="Genomic_DNA"/>
</dbReference>
<sequence length="250" mass="25769">MQTLQGKVALVTGAGSGIGRANSVVMAARGAAIIVNDLGAASAQETVALIQQAGGTAVACIADVSDAASVERAFTAAQQALGPVDVLVNNAGIPGGMPAFEDIDEAAIDRMFNVTVKGAMLCTRVVLPGMKQRRSGRIINTSSITAFGSHRRGSVYAAAKGAIISLTRAWAREFAEWNILVNAVAPGRVQTPMSAALSTDAAYAEEVRRRVPLGRRALPEEIAAVVAFLASSDADYMTGQVLSPNGGEIM</sequence>
<evidence type="ECO:0000256" key="2">
    <source>
        <dbReference type="ARBA" id="ARBA00023002"/>
    </source>
</evidence>
<dbReference type="PANTHER" id="PTHR42760:SF133">
    <property type="entry name" value="3-OXOACYL-[ACYL-CARRIER-PROTEIN] REDUCTASE"/>
    <property type="match status" value="1"/>
</dbReference>
<dbReference type="GO" id="GO:0048038">
    <property type="term" value="F:quinone binding"/>
    <property type="evidence" value="ECO:0007669"/>
    <property type="project" value="TreeGrafter"/>
</dbReference>
<dbReference type="InterPro" id="IPR036291">
    <property type="entry name" value="NAD(P)-bd_dom_sf"/>
</dbReference>
<dbReference type="PRINTS" id="PR00080">
    <property type="entry name" value="SDRFAMILY"/>
</dbReference>
<dbReference type="InterPro" id="IPR002347">
    <property type="entry name" value="SDR_fam"/>
</dbReference>
<dbReference type="PANTHER" id="PTHR42760">
    <property type="entry name" value="SHORT-CHAIN DEHYDROGENASES/REDUCTASES FAMILY MEMBER"/>
    <property type="match status" value="1"/>
</dbReference>
<keyword evidence="2 3" id="KW-0560">Oxidoreductase</keyword>
<dbReference type="Pfam" id="PF13561">
    <property type="entry name" value="adh_short_C2"/>
    <property type="match status" value="1"/>
</dbReference>
<dbReference type="RefSeq" id="WP_340522626.1">
    <property type="nucleotide sequence ID" value="NZ_FMSH01000118.1"/>
</dbReference>
<comment type="similarity">
    <text evidence="1">Belongs to the short-chain dehydrogenases/reductases (SDR) family.</text>
</comment>
<dbReference type="GO" id="GO:0006633">
    <property type="term" value="P:fatty acid biosynthetic process"/>
    <property type="evidence" value="ECO:0007669"/>
    <property type="project" value="TreeGrafter"/>
</dbReference>
<dbReference type="SUPFAM" id="SSF51735">
    <property type="entry name" value="NAD(P)-binding Rossmann-fold domains"/>
    <property type="match status" value="1"/>
</dbReference>
<dbReference type="PROSITE" id="PS00061">
    <property type="entry name" value="ADH_SHORT"/>
    <property type="match status" value="1"/>
</dbReference>
<protein>
    <submittedName>
        <fullName evidence="3">3-oxoacyl-(Acyl-carrier-protein) reductase</fullName>
        <ecNumber evidence="3">1.1.1.100</ecNumber>
    </submittedName>
</protein>
<proteinExistence type="inferred from homology"/>
<dbReference type="InterPro" id="IPR020904">
    <property type="entry name" value="Sc_DH/Rdtase_CS"/>
</dbReference>
<dbReference type="GO" id="GO:0004316">
    <property type="term" value="F:3-oxoacyl-[acyl-carrier-protein] reductase (NADPH) activity"/>
    <property type="evidence" value="ECO:0007669"/>
    <property type="project" value="UniProtKB-EC"/>
</dbReference>
<dbReference type="AlphaFoldDB" id="A0A1K0IPP1"/>
<evidence type="ECO:0000256" key="1">
    <source>
        <dbReference type="ARBA" id="ARBA00006484"/>
    </source>
</evidence>
<name>A0A1K0IPP1_CUPNE</name>
<reference evidence="3" key="1">
    <citation type="submission" date="2016-09" db="EMBL/GenBank/DDBJ databases">
        <authorList>
            <person name="Capua I."/>
            <person name="De Benedictis P."/>
            <person name="Joannis T."/>
            <person name="Lombin L.H."/>
            <person name="Cattoli G."/>
        </authorList>
    </citation>
    <scope>NUCLEOTIDE SEQUENCE</scope>
    <source>
        <strain evidence="3">B9</strain>
    </source>
</reference>
<dbReference type="NCBIfam" id="NF005559">
    <property type="entry name" value="PRK07231.1"/>
    <property type="match status" value="1"/>
</dbReference>
<organism evidence="3">
    <name type="scientific">Cupriavidus necator</name>
    <name type="common">Alcaligenes eutrophus</name>
    <name type="synonym">Ralstonia eutropha</name>
    <dbReference type="NCBI Taxonomy" id="106590"/>
    <lineage>
        <taxon>Bacteria</taxon>
        <taxon>Pseudomonadati</taxon>
        <taxon>Pseudomonadota</taxon>
        <taxon>Betaproteobacteria</taxon>
        <taxon>Burkholderiales</taxon>
        <taxon>Burkholderiaceae</taxon>
        <taxon>Cupriavidus</taxon>
    </lineage>
</organism>
<accession>A0A1K0IPP1</accession>
<dbReference type="Gene3D" id="3.40.50.720">
    <property type="entry name" value="NAD(P)-binding Rossmann-like Domain"/>
    <property type="match status" value="1"/>
</dbReference>
<dbReference type="PRINTS" id="PR00081">
    <property type="entry name" value="GDHRDH"/>
</dbReference>
<evidence type="ECO:0000313" key="3">
    <source>
        <dbReference type="EMBL" id="SCU74824.1"/>
    </source>
</evidence>
<dbReference type="EC" id="1.1.1.100" evidence="3"/>
<dbReference type="FunFam" id="3.40.50.720:FF:000084">
    <property type="entry name" value="Short-chain dehydrogenase reductase"/>
    <property type="match status" value="1"/>
</dbReference>
<dbReference type="CDD" id="cd05233">
    <property type="entry name" value="SDR_c"/>
    <property type="match status" value="1"/>
</dbReference>